<organism evidence="3 4">
    <name type="scientific">Polarella glacialis</name>
    <name type="common">Dinoflagellate</name>
    <dbReference type="NCBI Taxonomy" id="89957"/>
    <lineage>
        <taxon>Eukaryota</taxon>
        <taxon>Sar</taxon>
        <taxon>Alveolata</taxon>
        <taxon>Dinophyceae</taxon>
        <taxon>Suessiales</taxon>
        <taxon>Suessiaceae</taxon>
        <taxon>Polarella</taxon>
    </lineage>
</organism>
<dbReference type="InterPro" id="IPR012939">
    <property type="entry name" value="Glyco_hydro_92"/>
</dbReference>
<feature type="non-terminal residue" evidence="3">
    <location>
        <position position="788"/>
    </location>
</feature>
<protein>
    <recommendedName>
        <fullName evidence="5">Alpha-1,2-mannosidase</fullName>
    </recommendedName>
</protein>
<dbReference type="GO" id="GO:0005829">
    <property type="term" value="C:cytosol"/>
    <property type="evidence" value="ECO:0007669"/>
    <property type="project" value="TreeGrafter"/>
</dbReference>
<dbReference type="GO" id="GO:0030246">
    <property type="term" value="F:carbohydrate binding"/>
    <property type="evidence" value="ECO:0007669"/>
    <property type="project" value="InterPro"/>
</dbReference>
<dbReference type="InterPro" id="IPR005887">
    <property type="entry name" value="GH92_a_mannosidase_put"/>
</dbReference>
<dbReference type="GO" id="GO:0005975">
    <property type="term" value="P:carbohydrate metabolic process"/>
    <property type="evidence" value="ECO:0007669"/>
    <property type="project" value="InterPro"/>
</dbReference>
<proteinExistence type="predicted"/>
<dbReference type="Proteomes" id="UP000626109">
    <property type="component" value="Unassembled WGS sequence"/>
</dbReference>
<dbReference type="NCBIfam" id="TIGR01180">
    <property type="entry name" value="aman2_put"/>
    <property type="match status" value="1"/>
</dbReference>
<dbReference type="PANTHER" id="PTHR12143:SF39">
    <property type="entry name" value="SECRETED PROTEIN"/>
    <property type="match status" value="1"/>
</dbReference>
<sequence>MLQLTPMMAKSQWDYNSGYHRPPGATSSPLLGFGLTALSGTGLNDGGDFILLPVASSSSIAVNKHNNIIAAQLLHDSTEQASPGYYRCTLQSSEATAKDTSRLEVELVAQLRSGMMRVRFGPGSAGHQRALIVNLGSPQDRLEQGTASQKTPLLTLWTRSSAATHHCSTDHTAYAAIETSVPVSSLIEIGRGMWLLQLEDQQVEELVVRVGLSQVDEAGALTNLRAELDSWHFDATVASARGTWNSALGRVRAESDDKDLVRFYSALYHAMMGPTLFSDVDRRYRLGGRGKIEKKDFDFYSTFSLWDTYRAEHPLLNLLFPELAVHFAKSLLAMKQQTGKLPRWVLYGKETGCMIGYPAANVLSEAALKGLLRLPDPGSLRATQSLELEALEAAVDTSKRAEGAQLLDRLIPVSPYEYGGVSKALEYAWSDSCIAKLAGRLGKEEQKKHYVKRSQLYRLNFDSGKKLILPRGVGLAGPDHSFVNLAPSDVNGATGQHYVEGTPLQYTFMVPHEVPRLVDLLGGQSALSEKLDTYFERSAVTDHSGGRDLETGHLGGHVQGNEPGHHIPYLYNAAGAPWRAQELLDRLMAMYGTGADGLPGNDDVGQMSAWFVFSALGFYPVDPCDGAYSIGRPLLRRAVLQLASGSLHVIAHNQSLTNKYLQSASWNGKPLSGFDIQHAEIVHGGELLFVMGASPTDFRKQPAPPPCQSASASSTTICSCGSGACTSAKQQPGGLDLAQTTTTNNNNNWPSALALLAGVFLAARFICSAGLRRCLVSATLAEDPNKLT</sequence>
<dbReference type="EMBL" id="CAJNNW010036806">
    <property type="protein sequence ID" value="CAE8737723.1"/>
    <property type="molecule type" value="Genomic_DNA"/>
</dbReference>
<dbReference type="InterPro" id="IPR041371">
    <property type="entry name" value="GH92_N"/>
</dbReference>
<feature type="domain" description="Glycosyl hydrolase family 92" evidence="1">
    <location>
        <begin position="220"/>
        <end position="692"/>
    </location>
</feature>
<dbReference type="InterPro" id="IPR050883">
    <property type="entry name" value="PNGase"/>
</dbReference>
<dbReference type="SUPFAM" id="SSF48208">
    <property type="entry name" value="Six-hairpin glycosidases"/>
    <property type="match status" value="1"/>
</dbReference>
<comment type="caution">
    <text evidence="3">The sequence shown here is derived from an EMBL/GenBank/DDBJ whole genome shotgun (WGS) entry which is preliminary data.</text>
</comment>
<name>A0A813LPI3_POLGL</name>
<dbReference type="Pfam" id="PF07971">
    <property type="entry name" value="Glyco_hydro_92"/>
    <property type="match status" value="1"/>
</dbReference>
<gene>
    <name evidence="3" type="ORF">PGLA2088_LOCUS48882</name>
</gene>
<evidence type="ECO:0008006" key="5">
    <source>
        <dbReference type="Google" id="ProtNLM"/>
    </source>
</evidence>
<dbReference type="Gene3D" id="1.20.1050.60">
    <property type="entry name" value="alpha-1,2-mannosidase"/>
    <property type="match status" value="1"/>
</dbReference>
<evidence type="ECO:0000313" key="3">
    <source>
        <dbReference type="EMBL" id="CAE8737723.1"/>
    </source>
</evidence>
<evidence type="ECO:0000259" key="1">
    <source>
        <dbReference type="Pfam" id="PF07971"/>
    </source>
</evidence>
<dbReference type="GO" id="GO:0006516">
    <property type="term" value="P:glycoprotein catabolic process"/>
    <property type="evidence" value="ECO:0007669"/>
    <property type="project" value="TreeGrafter"/>
</dbReference>
<accession>A0A813LPI3</accession>
<dbReference type="AlphaFoldDB" id="A0A813LPI3"/>
<dbReference type="Pfam" id="PF17678">
    <property type="entry name" value="Glyco_hydro_92N"/>
    <property type="match status" value="1"/>
</dbReference>
<feature type="domain" description="Glycosyl hydrolase family 92 N-terminal" evidence="2">
    <location>
        <begin position="1"/>
        <end position="185"/>
    </location>
</feature>
<dbReference type="Gene3D" id="3.30.2080.10">
    <property type="entry name" value="GH92 mannosidase domain"/>
    <property type="match status" value="1"/>
</dbReference>
<evidence type="ECO:0000313" key="4">
    <source>
        <dbReference type="Proteomes" id="UP000626109"/>
    </source>
</evidence>
<dbReference type="PANTHER" id="PTHR12143">
    <property type="entry name" value="PEPTIDE N-GLYCANASE PNGASE -RELATED"/>
    <property type="match status" value="1"/>
</dbReference>
<dbReference type="Gene3D" id="2.70.98.10">
    <property type="match status" value="1"/>
</dbReference>
<reference evidence="3" key="1">
    <citation type="submission" date="2021-02" db="EMBL/GenBank/DDBJ databases">
        <authorList>
            <person name="Dougan E. K."/>
            <person name="Rhodes N."/>
            <person name="Thang M."/>
            <person name="Chan C."/>
        </authorList>
    </citation>
    <scope>NUCLEOTIDE SEQUENCE</scope>
</reference>
<evidence type="ECO:0000259" key="2">
    <source>
        <dbReference type="Pfam" id="PF17678"/>
    </source>
</evidence>
<dbReference type="InterPro" id="IPR008928">
    <property type="entry name" value="6-hairpin_glycosidase_sf"/>
</dbReference>
<dbReference type="InterPro" id="IPR014718">
    <property type="entry name" value="GH-type_carb-bd"/>
</dbReference>
<dbReference type="Gene3D" id="1.20.1610.10">
    <property type="entry name" value="alpha-1,2-mannosidases domains"/>
    <property type="match status" value="1"/>
</dbReference>
<dbReference type="GO" id="GO:0000224">
    <property type="term" value="F:peptide-N4-(N-acetyl-beta-glucosaminyl)asparagine amidase activity"/>
    <property type="evidence" value="ECO:0007669"/>
    <property type="project" value="TreeGrafter"/>
</dbReference>